<feature type="compositionally biased region" description="Polar residues" evidence="1">
    <location>
        <begin position="316"/>
        <end position="326"/>
    </location>
</feature>
<evidence type="ECO:0000313" key="4">
    <source>
        <dbReference type="Proteomes" id="UP000092839"/>
    </source>
</evidence>
<name>A0A1B1UG37_9BRAD</name>
<dbReference type="AlphaFoldDB" id="A0A1B1UG37"/>
<evidence type="ECO:0000313" key="3">
    <source>
        <dbReference type="EMBL" id="ANW01727.1"/>
    </source>
</evidence>
<proteinExistence type="predicted"/>
<feature type="transmembrane region" description="Helical" evidence="2">
    <location>
        <begin position="46"/>
        <end position="66"/>
    </location>
</feature>
<evidence type="ECO:0000256" key="1">
    <source>
        <dbReference type="SAM" id="MobiDB-lite"/>
    </source>
</evidence>
<sequence>MNWAWAASLDQIWRSPNLPLYLTLATAGFVGMIVLITLLRSERSVANGVLALITLLAIGVAGAVTFRGFGTANAVQSADAPRPVLTATAALPQLSCIDELAGDAVLAACEKVLFGSAESVAAAVAYAASQITLLTSLGDVATANKGAGSDLLALRRAVERDRYGLMAYVLMARDRCTPAACPAFRSLSETRQIAANMEDRVYESLVMRHSSSWNAPAQAAAGLVAALPPSMPTGKPTNAEFPTSASTPPVSIMTPEPPAKPSPPAIAAPASPAASRPAAAPPPAPSASPSPALAASKKPPAPPKRPATAAPVQLAPSASGTADNEQ</sequence>
<keyword evidence="2" id="KW-0812">Transmembrane</keyword>
<dbReference type="KEGG" id="bic:LMTR13_17700"/>
<gene>
    <name evidence="3" type="ORF">LMTR13_17700</name>
</gene>
<dbReference type="OrthoDB" id="8264807at2"/>
<keyword evidence="2" id="KW-1133">Transmembrane helix</keyword>
<dbReference type="STRING" id="1274631.LMTR13_17700"/>
<reference evidence="3 4" key="1">
    <citation type="submission" date="2016-07" db="EMBL/GenBank/DDBJ databases">
        <title>Complete genome sequence of Bradyrhizobium icense LMTR 13T, a potential inoculant strain isolated from lima bean (Phaseolus lunatus) in Peru.</title>
        <authorList>
            <person name="Ormeno-Orrillo E."/>
            <person name="Duran D."/>
            <person name="Rogel M.A."/>
            <person name="Rey L."/>
            <person name="Imperial J."/>
            <person name="Ruiz-Argueso T."/>
            <person name="Martinez-Romero E."/>
        </authorList>
    </citation>
    <scope>NUCLEOTIDE SEQUENCE [LARGE SCALE GENOMIC DNA]</scope>
    <source>
        <strain evidence="3 4">LMTR 13</strain>
    </source>
</reference>
<evidence type="ECO:0000256" key="2">
    <source>
        <dbReference type="SAM" id="Phobius"/>
    </source>
</evidence>
<feature type="compositionally biased region" description="Pro residues" evidence="1">
    <location>
        <begin position="279"/>
        <end position="288"/>
    </location>
</feature>
<protein>
    <submittedName>
        <fullName evidence="3">Uncharacterized protein</fullName>
    </submittedName>
</protein>
<feature type="compositionally biased region" description="Low complexity" evidence="1">
    <location>
        <begin position="267"/>
        <end position="278"/>
    </location>
</feature>
<organism evidence="3 4">
    <name type="scientific">Bradyrhizobium icense</name>
    <dbReference type="NCBI Taxonomy" id="1274631"/>
    <lineage>
        <taxon>Bacteria</taxon>
        <taxon>Pseudomonadati</taxon>
        <taxon>Pseudomonadota</taxon>
        <taxon>Alphaproteobacteria</taxon>
        <taxon>Hyphomicrobiales</taxon>
        <taxon>Nitrobacteraceae</taxon>
        <taxon>Bradyrhizobium</taxon>
    </lineage>
</organism>
<dbReference type="Proteomes" id="UP000092839">
    <property type="component" value="Chromosome"/>
</dbReference>
<dbReference type="RefSeq" id="WP_065728960.1">
    <property type="nucleotide sequence ID" value="NZ_CP016428.1"/>
</dbReference>
<keyword evidence="2" id="KW-0472">Membrane</keyword>
<feature type="transmembrane region" description="Helical" evidence="2">
    <location>
        <begin position="20"/>
        <end position="39"/>
    </location>
</feature>
<feature type="compositionally biased region" description="Polar residues" evidence="1">
    <location>
        <begin position="240"/>
        <end position="249"/>
    </location>
</feature>
<keyword evidence="4" id="KW-1185">Reference proteome</keyword>
<feature type="compositionally biased region" description="Low complexity" evidence="1">
    <location>
        <begin position="289"/>
        <end position="298"/>
    </location>
</feature>
<feature type="region of interest" description="Disordered" evidence="1">
    <location>
        <begin position="228"/>
        <end position="326"/>
    </location>
</feature>
<feature type="compositionally biased region" description="Pro residues" evidence="1">
    <location>
        <begin position="255"/>
        <end position="266"/>
    </location>
</feature>
<accession>A0A1B1UG37</accession>
<dbReference type="EMBL" id="CP016428">
    <property type="protein sequence ID" value="ANW01727.1"/>
    <property type="molecule type" value="Genomic_DNA"/>
</dbReference>